<protein>
    <submittedName>
        <fullName evidence="1">Uncharacterized protein</fullName>
    </submittedName>
</protein>
<organismHost>
    <name type="scientific">Choristoneura fumiferana</name>
    <name type="common">Spruce budworm moth</name>
    <name type="synonym">Archips fumiferana</name>
    <dbReference type="NCBI Taxonomy" id="7141"/>
</organismHost>
<keyword evidence="2" id="KW-1185">Reference proteome</keyword>
<dbReference type="KEGG" id="vg:15613183"/>
<dbReference type="RefSeq" id="YP_008004263.1">
    <property type="nucleotide sequence ID" value="NC_021248.1"/>
</dbReference>
<sequence>MIIFVFEKNIKKLIKLIMSEYKYITQIHNFIKMLKKYDIITFDDEDIDLSNIMIAKEYIVDNYKYLLSINTIKDIIIIGLLSKIYNVEVDLRDQLLAYHGMCVNCDREYESKNDNKILISDLFCKDCGEELFDVDPREI</sequence>
<dbReference type="Proteomes" id="UP000792220">
    <property type="component" value="Genome"/>
</dbReference>
<gene>
    <name evidence="1" type="ORF">CHBEV_193</name>
</gene>
<reference evidence="1" key="1">
    <citation type="journal article" date="2013" name="J. Virol.">
        <title>New Insights into the Evolution of Entomopoxvirinae from the Complete Genome Sequences of Four Entomopoxviruses Infecting Adoxophyes honmai, Choristoneura biennis, Choristoneura rosaceana, and Mythimna separata.</title>
        <authorList>
            <person name="Theze J."/>
            <person name="Takatsuka J."/>
            <person name="Li Z."/>
            <person name="Gallais J."/>
            <person name="Doucet D."/>
            <person name="Arif B."/>
            <person name="Nakai M."/>
            <person name="Herniou E.A."/>
        </authorList>
    </citation>
    <scope>NUCLEOTIDE SEQUENCE</scope>
</reference>
<proteinExistence type="predicted"/>
<organism evidence="1 2">
    <name type="scientific">Choristoneura biennis entomopoxvirus</name>
    <name type="common">CbEPV</name>
    <dbReference type="NCBI Taxonomy" id="10288"/>
    <lineage>
        <taxon>Viruses</taxon>
        <taxon>Varidnaviria</taxon>
        <taxon>Bamfordvirae</taxon>
        <taxon>Nucleocytoviricota</taxon>
        <taxon>Pokkesviricetes</taxon>
        <taxon>Chitovirales</taxon>
        <taxon>Poxviridae</taxon>
        <taxon>Entomopoxvirinae</taxon>
        <taxon>Betaentomopoxvirus</taxon>
        <taxon>Betaentomopoxvirus cbiennis</taxon>
    </lineage>
</organism>
<name>A0A916KPP8_CBEPV</name>
<evidence type="ECO:0000313" key="2">
    <source>
        <dbReference type="Proteomes" id="UP000792220"/>
    </source>
</evidence>
<dbReference type="OrthoDB" id="26763at10239"/>
<accession>A0A916KPP8</accession>
<dbReference type="GeneID" id="15613183"/>
<evidence type="ECO:0000313" key="1">
    <source>
        <dbReference type="EMBL" id="CCU55761.1"/>
    </source>
</evidence>
<dbReference type="EMBL" id="HF679132">
    <property type="protein sequence ID" value="CCU55761.1"/>
    <property type="molecule type" value="Genomic_DNA"/>
</dbReference>